<keyword evidence="4" id="KW-1185">Reference proteome</keyword>
<sequence length="309" mass="35118">MKNKIFTIILALLLVPSFVLASGANKISIVLNNEVVATDVEPFLKDNRTFVPVRFISEKLGFKVDWNEKAQLVIITNNNKKIELTIGNKEAKVDGKAAMIDVAPLLKDNRTFVPLRFISENFGVKTSWDAKTYKVILETKSADGLNLTAEEKEYYDMAKSLEEELKIKFDEMKSYLFENASKYNETELKEIYEAKKAEATDIIKKIEDLKVPDKFKESHNFLLKSMETLKNVINGFDDSLIKKDQKAATKVVEDLTVFNIRIAEHLKALKSNAEGIPYNPDEAIKKYNETKDSLLGDPTIKNLLDKVNK</sequence>
<dbReference type="EMBL" id="AEEH01000053">
    <property type="protein sequence ID" value="EFM24445.1"/>
    <property type="molecule type" value="Genomic_DNA"/>
</dbReference>
<protein>
    <submittedName>
        <fullName evidence="3">Copper amine oxidase domain protein</fullName>
    </submittedName>
</protein>
<dbReference type="STRING" id="862517.HMPREF9225_1866"/>
<evidence type="ECO:0000313" key="4">
    <source>
        <dbReference type="Proteomes" id="UP000003280"/>
    </source>
</evidence>
<dbReference type="Gene3D" id="3.30.457.10">
    <property type="entry name" value="Copper amine oxidase-like, N-terminal domain"/>
    <property type="match status" value="2"/>
</dbReference>
<dbReference type="eggNOG" id="COG0652">
    <property type="taxonomic scope" value="Bacteria"/>
</dbReference>
<dbReference type="RefSeq" id="WP_008902641.1">
    <property type="nucleotide sequence ID" value="NZ_GL397071.1"/>
</dbReference>
<accession>E0NNX7</accession>
<reference evidence="3 4" key="1">
    <citation type="submission" date="2010-07" db="EMBL/GenBank/DDBJ databases">
        <authorList>
            <person name="Muzny D."/>
            <person name="Qin X."/>
            <person name="Deng J."/>
            <person name="Jiang H."/>
            <person name="Liu Y."/>
            <person name="Qu J."/>
            <person name="Song X.-Z."/>
            <person name="Zhang L."/>
            <person name="Thornton R."/>
            <person name="Coyle M."/>
            <person name="Francisco L."/>
            <person name="Jackson L."/>
            <person name="Javaid M."/>
            <person name="Korchina V."/>
            <person name="Kovar C."/>
            <person name="Mata R."/>
            <person name="Mathew T."/>
            <person name="Ngo R."/>
            <person name="Nguyen L."/>
            <person name="Nguyen N."/>
            <person name="Okwuonu G."/>
            <person name="Ongeri F."/>
            <person name="Pham C."/>
            <person name="Simmons D."/>
            <person name="Wilczek-Boney K."/>
            <person name="Hale W."/>
            <person name="Jakkamsetti A."/>
            <person name="Pham P."/>
            <person name="Ruth R."/>
            <person name="San Lucas F."/>
            <person name="Warren J."/>
            <person name="Zhang J."/>
            <person name="Zhao Z."/>
            <person name="Zhou C."/>
            <person name="Zhu D."/>
            <person name="Lee S."/>
            <person name="Bess C."/>
            <person name="Blankenburg K."/>
            <person name="Forbes L."/>
            <person name="Fu Q."/>
            <person name="Gubbala S."/>
            <person name="Hirani K."/>
            <person name="Jayaseelan J.C."/>
            <person name="Lara F."/>
            <person name="Munidasa M."/>
            <person name="Palculict T."/>
            <person name="Patil S."/>
            <person name="Pu L.-L."/>
            <person name="Saada N."/>
            <person name="Tang L."/>
            <person name="Weissenberger G."/>
            <person name="Zhu Y."/>
            <person name="Hemphill L."/>
            <person name="Shang Y."/>
            <person name="Youmans B."/>
            <person name="Ayvaz T."/>
            <person name="Ross M."/>
            <person name="Santibanez J."/>
            <person name="Aqrawi P."/>
            <person name="Gross S."/>
            <person name="Joshi V."/>
            <person name="Fowler G."/>
            <person name="Nazareth L."/>
            <person name="Reid J."/>
            <person name="Worley K."/>
            <person name="Petrosino J."/>
            <person name="Highlander S."/>
            <person name="Gibbs R."/>
        </authorList>
    </citation>
    <scope>NUCLEOTIDE SEQUENCE [LARGE SCALE GENOMIC DNA]</scope>
    <source>
        <strain evidence="3 4">ATCC BAA-1640</strain>
    </source>
</reference>
<dbReference type="InterPro" id="IPR012854">
    <property type="entry name" value="Cu_amine_oxidase-like_N"/>
</dbReference>
<dbReference type="AlphaFoldDB" id="E0NNX7"/>
<comment type="caution">
    <text evidence="3">The sequence shown here is derived from an EMBL/GenBank/DDBJ whole genome shotgun (WGS) entry which is preliminary data.</text>
</comment>
<dbReference type="HOGENOM" id="CLU_914829_0_0_9"/>
<feature type="domain" description="Copper amine oxidase-like N-terminal" evidence="2">
    <location>
        <begin position="30"/>
        <end position="137"/>
    </location>
</feature>
<dbReference type="Proteomes" id="UP000003280">
    <property type="component" value="Unassembled WGS sequence"/>
</dbReference>
<evidence type="ECO:0000259" key="2">
    <source>
        <dbReference type="Pfam" id="PF07833"/>
    </source>
</evidence>
<feature type="signal peptide" evidence="1">
    <location>
        <begin position="1"/>
        <end position="21"/>
    </location>
</feature>
<gene>
    <name evidence="3" type="ORF">HMPREF9225_1866</name>
</gene>
<dbReference type="OrthoDB" id="2379109at2"/>
<evidence type="ECO:0000256" key="1">
    <source>
        <dbReference type="SAM" id="SignalP"/>
    </source>
</evidence>
<proteinExistence type="predicted"/>
<keyword evidence="1" id="KW-0732">Signal</keyword>
<organism evidence="3 4">
    <name type="scientific">Peptoniphilus duerdenii ATCC BAA-1640</name>
    <dbReference type="NCBI Taxonomy" id="862517"/>
    <lineage>
        <taxon>Bacteria</taxon>
        <taxon>Bacillati</taxon>
        <taxon>Bacillota</taxon>
        <taxon>Tissierellia</taxon>
        <taxon>Tissierellales</taxon>
        <taxon>Peptoniphilaceae</taxon>
        <taxon>Peptoniphilus</taxon>
    </lineage>
</organism>
<dbReference type="Pfam" id="PF07833">
    <property type="entry name" value="Cu_amine_oxidN1"/>
    <property type="match status" value="1"/>
</dbReference>
<evidence type="ECO:0000313" key="3">
    <source>
        <dbReference type="EMBL" id="EFM24445.1"/>
    </source>
</evidence>
<name>E0NNX7_9FIRM</name>
<feature type="chain" id="PRO_5003138125" evidence="1">
    <location>
        <begin position="22"/>
        <end position="309"/>
    </location>
</feature>
<dbReference type="SUPFAM" id="SSF55383">
    <property type="entry name" value="Copper amine oxidase, domain N"/>
    <property type="match status" value="1"/>
</dbReference>
<dbReference type="InterPro" id="IPR036582">
    <property type="entry name" value="Mao_N_sf"/>
</dbReference>